<feature type="compositionally biased region" description="Pro residues" evidence="1">
    <location>
        <begin position="195"/>
        <end position="209"/>
    </location>
</feature>
<feature type="region of interest" description="Disordered" evidence="1">
    <location>
        <begin position="503"/>
        <end position="601"/>
    </location>
</feature>
<dbReference type="InParanoid" id="A0A0G4H7Q1"/>
<evidence type="ECO:0000256" key="2">
    <source>
        <dbReference type="SAM" id="Phobius"/>
    </source>
</evidence>
<sequence length="648" mass="70417">MKAPVENKDVLREGLAVGGGILMGMMAASGPAAAAGLTQMPLSQTDQFPLDFSEPFILAGTTIVGSALIFAAAVAVRYAQIQNERATLQEQQQQQQQQQPIKVAEETAASTTPPPPAAGGAEVIAPPPQEAANESVEVPPALMKAAQQEESAPWVEPETPPPPPLKKLEAKKEPSAPVTSAPESPRTAAQTPPTAVQPPEPIAEPPAAPPAGAKVAVAGEGAYVMDADRAKWERWSRLSEEEVQAEMEREMQEEEEAEQRRREDLAKVEAQVKPYKIDMMNRGRAEIQQRARDEVVSHAKKVVRDHFDARMDEHLRRKEEEGQEEAPPPVLAFIPPKPTFSRMDVPVSETVETEARSSFPLVRTKSEEPQDTQEAHGAAAAALDSHTTDTTLAIGPTHVDTPPPPGRAFAEPSSFPSSGQQQPGSWLDLPGPPDGMKVMRTTDAGDLLPASELPIPEEMQQRGQGEGQGEAFDASRMEVEVVPRDEVERRKVVERRRRMEFENPPPFAMDMLLPTQETEVSEEEQQRRDALQQLKDSLHTTIGQPANSAQPEGGSAHLDREAPTVTLPQQKEATRETDRGRAADKGDGEEGGASARGVGGEIKIVGPHSSLQEGYVGRVAKETSARWYFETGQFVAKDKESAQWEWQA</sequence>
<feature type="region of interest" description="Disordered" evidence="1">
    <location>
        <begin position="243"/>
        <end position="265"/>
    </location>
</feature>
<evidence type="ECO:0000256" key="1">
    <source>
        <dbReference type="SAM" id="MobiDB-lite"/>
    </source>
</evidence>
<name>A0A0G4H7Q1_VITBC</name>
<feature type="compositionally biased region" description="Low complexity" evidence="1">
    <location>
        <begin position="375"/>
        <end position="393"/>
    </location>
</feature>
<reference evidence="3 4" key="1">
    <citation type="submission" date="2014-11" db="EMBL/GenBank/DDBJ databases">
        <authorList>
            <person name="Zhu J."/>
            <person name="Qi W."/>
            <person name="Song R."/>
        </authorList>
    </citation>
    <scope>NUCLEOTIDE SEQUENCE [LARGE SCALE GENOMIC DNA]</scope>
</reference>
<proteinExistence type="predicted"/>
<evidence type="ECO:0000313" key="3">
    <source>
        <dbReference type="EMBL" id="CEM39944.1"/>
    </source>
</evidence>
<feature type="compositionally biased region" description="Low complexity" evidence="1">
    <location>
        <begin position="185"/>
        <end position="194"/>
    </location>
</feature>
<feature type="compositionally biased region" description="Basic and acidic residues" evidence="1">
    <location>
        <begin position="572"/>
        <end position="588"/>
    </location>
</feature>
<dbReference type="AlphaFoldDB" id="A0A0G4H7Q1"/>
<gene>
    <name evidence="3" type="ORF">Vbra_19853</name>
</gene>
<feature type="region of interest" description="Disordered" evidence="1">
    <location>
        <begin position="314"/>
        <end position="479"/>
    </location>
</feature>
<dbReference type="Proteomes" id="UP000041254">
    <property type="component" value="Unassembled WGS sequence"/>
</dbReference>
<protein>
    <submittedName>
        <fullName evidence="3">Uncharacterized protein</fullName>
    </submittedName>
</protein>
<evidence type="ECO:0000313" key="4">
    <source>
        <dbReference type="Proteomes" id="UP000041254"/>
    </source>
</evidence>
<dbReference type="EMBL" id="CDMY01001057">
    <property type="protein sequence ID" value="CEM39944.1"/>
    <property type="molecule type" value="Genomic_DNA"/>
</dbReference>
<dbReference type="VEuPathDB" id="CryptoDB:Vbra_19853"/>
<organism evidence="3 4">
    <name type="scientific">Vitrella brassicaformis (strain CCMP3155)</name>
    <dbReference type="NCBI Taxonomy" id="1169540"/>
    <lineage>
        <taxon>Eukaryota</taxon>
        <taxon>Sar</taxon>
        <taxon>Alveolata</taxon>
        <taxon>Colpodellida</taxon>
        <taxon>Vitrellaceae</taxon>
        <taxon>Vitrella</taxon>
    </lineage>
</organism>
<keyword evidence="2" id="KW-0472">Membrane</keyword>
<accession>A0A0G4H7Q1</accession>
<feature type="compositionally biased region" description="Low complexity" evidence="1">
    <location>
        <begin position="412"/>
        <end position="425"/>
    </location>
</feature>
<feature type="compositionally biased region" description="Polar residues" evidence="1">
    <location>
        <begin position="539"/>
        <end position="550"/>
    </location>
</feature>
<keyword evidence="2" id="KW-0812">Transmembrane</keyword>
<keyword evidence="2" id="KW-1133">Transmembrane helix</keyword>
<feature type="region of interest" description="Disordered" evidence="1">
    <location>
        <begin position="90"/>
        <end position="214"/>
    </location>
</feature>
<feature type="compositionally biased region" description="Pro residues" evidence="1">
    <location>
        <begin position="326"/>
        <end position="338"/>
    </location>
</feature>
<feature type="transmembrane region" description="Helical" evidence="2">
    <location>
        <begin position="58"/>
        <end position="79"/>
    </location>
</feature>
<keyword evidence="4" id="KW-1185">Reference proteome</keyword>
<feature type="compositionally biased region" description="Low complexity" evidence="1">
    <location>
        <begin position="90"/>
        <end position="99"/>
    </location>
</feature>